<evidence type="ECO:0000259" key="3">
    <source>
        <dbReference type="PROSITE" id="PS50977"/>
    </source>
</evidence>
<accession>A0A949TVX1</accession>
<evidence type="ECO:0000256" key="1">
    <source>
        <dbReference type="ARBA" id="ARBA00023125"/>
    </source>
</evidence>
<name>A0A949TVX1_9CLOT</name>
<reference evidence="4" key="1">
    <citation type="submission" date="2020-12" db="EMBL/GenBank/DDBJ databases">
        <title>Clostridium thailandense sp. nov., a novel acetogenic bacterium isolated from peat land soil in Thailand.</title>
        <authorList>
            <person name="Chaikitkaew S."/>
            <person name="Birkeland N.K."/>
        </authorList>
    </citation>
    <scope>NUCLEOTIDE SEQUENCE</scope>
    <source>
        <strain evidence="4">PL3</strain>
    </source>
</reference>
<sequence>MNKQPKVTEQTKKNIVQAFWKLFKKKRLDQITVKEISDIAGYNRSTFYVYFTNIRDILEQEEEILLSYIQENTSKVLFPNLVKGMKPEPTQLFFYTKREYLKILLGENGDPQFLRKLKRTIFPVAFKAWGLQQDNSHDGYIFDFCFSAVLSSMLHWYEHDDLTIDELFIMIWRMLTQGILSDIKNTADF</sequence>
<dbReference type="Pfam" id="PF14278">
    <property type="entry name" value="TetR_C_8"/>
    <property type="match status" value="1"/>
</dbReference>
<dbReference type="InterPro" id="IPR001647">
    <property type="entry name" value="HTH_TetR"/>
</dbReference>
<protein>
    <submittedName>
        <fullName evidence="4">TetR/AcrR family transcriptional regulator</fullName>
    </submittedName>
</protein>
<dbReference type="PANTHER" id="PTHR43479">
    <property type="entry name" value="ACREF/ENVCD OPERON REPRESSOR-RELATED"/>
    <property type="match status" value="1"/>
</dbReference>
<dbReference type="InterPro" id="IPR050624">
    <property type="entry name" value="HTH-type_Tx_Regulator"/>
</dbReference>
<evidence type="ECO:0000256" key="2">
    <source>
        <dbReference type="PROSITE-ProRule" id="PRU00335"/>
    </source>
</evidence>
<feature type="domain" description="HTH tetR-type" evidence="3">
    <location>
        <begin position="9"/>
        <end position="69"/>
    </location>
</feature>
<proteinExistence type="predicted"/>
<feature type="DNA-binding region" description="H-T-H motif" evidence="2">
    <location>
        <begin position="32"/>
        <end position="51"/>
    </location>
</feature>
<dbReference type="Pfam" id="PF00440">
    <property type="entry name" value="TetR_N"/>
    <property type="match status" value="1"/>
</dbReference>
<evidence type="ECO:0000313" key="5">
    <source>
        <dbReference type="Proteomes" id="UP000694308"/>
    </source>
</evidence>
<organism evidence="4 5">
    <name type="scientific">Clostridium thailandense</name>
    <dbReference type="NCBI Taxonomy" id="2794346"/>
    <lineage>
        <taxon>Bacteria</taxon>
        <taxon>Bacillati</taxon>
        <taxon>Bacillota</taxon>
        <taxon>Clostridia</taxon>
        <taxon>Eubacteriales</taxon>
        <taxon>Clostridiaceae</taxon>
        <taxon>Clostridium</taxon>
    </lineage>
</organism>
<gene>
    <name evidence="4" type="ORF">I6U48_07910</name>
</gene>
<dbReference type="PANTHER" id="PTHR43479:SF11">
    <property type="entry name" value="ACREF_ENVCD OPERON REPRESSOR-RELATED"/>
    <property type="match status" value="1"/>
</dbReference>
<evidence type="ECO:0000313" key="4">
    <source>
        <dbReference type="EMBL" id="MBV7272836.1"/>
    </source>
</evidence>
<keyword evidence="1 2" id="KW-0238">DNA-binding</keyword>
<dbReference type="InterPro" id="IPR039532">
    <property type="entry name" value="TetR_C_Firmicutes"/>
</dbReference>
<dbReference type="GO" id="GO:0003677">
    <property type="term" value="F:DNA binding"/>
    <property type="evidence" value="ECO:0007669"/>
    <property type="project" value="UniProtKB-UniRule"/>
</dbReference>
<keyword evidence="5" id="KW-1185">Reference proteome</keyword>
<dbReference type="Proteomes" id="UP000694308">
    <property type="component" value="Unassembled WGS sequence"/>
</dbReference>
<dbReference type="EMBL" id="JAEEGC010000034">
    <property type="protein sequence ID" value="MBV7272836.1"/>
    <property type="molecule type" value="Genomic_DNA"/>
</dbReference>
<dbReference type="AlphaFoldDB" id="A0A949TVX1"/>
<dbReference type="PROSITE" id="PS50977">
    <property type="entry name" value="HTH_TETR_2"/>
    <property type="match status" value="1"/>
</dbReference>
<comment type="caution">
    <text evidence="4">The sequence shown here is derived from an EMBL/GenBank/DDBJ whole genome shotgun (WGS) entry which is preliminary data.</text>
</comment>